<dbReference type="InterPro" id="IPR002110">
    <property type="entry name" value="Ankyrin_rpt"/>
</dbReference>
<dbReference type="PROSITE" id="PS50297">
    <property type="entry name" value="ANK_REP_REGION"/>
    <property type="match status" value="1"/>
</dbReference>
<sequence length="588" mass="66486">MAEAFGAAVSVLTLLEQTIQTISKLRALRLFIKTIPGELEDLIEEIEIVQAILIALKPEAPKILYLPSAERRLHAFQTSLELLILEISKHKGTVTGQRFGALKLVLKKDVLRMHRQNLENIKSILSLLQQAHHSVSLYEIAAKFSKEDALTQGQALTVSEESQHEPQKTYYQVARKAGRVQDDNKREFRIRTPLILVDKLWTISTKSAFSSWGFNIQVNNVIPRDSPVMMHCSKGEIAEVQRLFSAGLASPFDCDPHGYFLLHIAAGSKNLDMCRFLLQAGADPGCRGNLGTCIRLIDLALMRKPERRKGLMLDLYKLFIAYAEEEFFDNFWRRPNGVAEIGFNGPAEALSLIQSHHFERYSELPLKLRWKRAMAVSPWVGDSTPLAIRIALGGGDSIDPAAFCMETDDGETLLHRIAQGMAYSHAVKRIDDIAEWRLLLAEAVSASTNLSQLERWGKVALGSLYWFSYRFVAELSINVIRWPKPLDDILWIWLSELKHAGVDLEAYGANQQALFKFGDIFLYLPVRTGRGTKLQRNDAMLGRVLGLEYGPEPEDWHIFITNPVDEFVGEFWESVQRSLEVMPGTWVD</sequence>
<dbReference type="EMBL" id="AP024444">
    <property type="protein sequence ID" value="BCS21120.1"/>
    <property type="molecule type" value="Genomic_DNA"/>
</dbReference>
<dbReference type="PROSITE" id="PS50088">
    <property type="entry name" value="ANK_REPEAT"/>
    <property type="match status" value="1"/>
</dbReference>
<dbReference type="RefSeq" id="XP_041553314.1">
    <property type="nucleotide sequence ID" value="XM_041700316.1"/>
</dbReference>
<name>A0A7R7XGZ6_9EURO</name>
<keyword evidence="1" id="KW-0040">ANK repeat</keyword>
<keyword evidence="3" id="KW-1185">Reference proteome</keyword>
<feature type="repeat" description="ANK" evidence="1">
    <location>
        <begin position="257"/>
        <end position="289"/>
    </location>
</feature>
<reference evidence="2" key="1">
    <citation type="submission" date="2021-01" db="EMBL/GenBank/DDBJ databases">
        <authorList>
            <consortium name="Aspergillus puulaauensis MK2 genome sequencing consortium"/>
            <person name="Kazuki M."/>
            <person name="Futagami T."/>
        </authorList>
    </citation>
    <scope>NUCLEOTIDE SEQUENCE</scope>
    <source>
        <strain evidence="2">MK2</strain>
    </source>
</reference>
<dbReference type="OrthoDB" id="3200163at2759"/>
<proteinExistence type="predicted"/>
<evidence type="ECO:0000313" key="3">
    <source>
        <dbReference type="Proteomes" id="UP000654913"/>
    </source>
</evidence>
<accession>A0A7R7XGZ6</accession>
<dbReference type="KEGG" id="apuu:APUU_21552A"/>
<reference evidence="2" key="2">
    <citation type="submission" date="2021-02" db="EMBL/GenBank/DDBJ databases">
        <title>Aspergillus puulaauensis MK2 genome sequence.</title>
        <authorList>
            <person name="Futagami T."/>
            <person name="Mori K."/>
            <person name="Kadooka C."/>
            <person name="Tanaka T."/>
        </authorList>
    </citation>
    <scope>NUCLEOTIDE SEQUENCE</scope>
    <source>
        <strain evidence="2">MK2</strain>
    </source>
</reference>
<evidence type="ECO:0008006" key="4">
    <source>
        <dbReference type="Google" id="ProtNLM"/>
    </source>
</evidence>
<protein>
    <recommendedName>
        <fullName evidence="4">Ankyrin repeat-containing domain protein</fullName>
    </recommendedName>
</protein>
<dbReference type="Pfam" id="PF12796">
    <property type="entry name" value="Ank_2"/>
    <property type="match status" value="1"/>
</dbReference>
<gene>
    <name evidence="2" type="ORF">APUU_21552A</name>
</gene>
<evidence type="ECO:0000313" key="2">
    <source>
        <dbReference type="EMBL" id="BCS21120.1"/>
    </source>
</evidence>
<dbReference type="SUPFAM" id="SSF48403">
    <property type="entry name" value="Ankyrin repeat"/>
    <property type="match status" value="1"/>
</dbReference>
<dbReference type="GeneID" id="64971125"/>
<dbReference type="AlphaFoldDB" id="A0A7R7XGZ6"/>
<dbReference type="InterPro" id="IPR036770">
    <property type="entry name" value="Ankyrin_rpt-contain_sf"/>
</dbReference>
<dbReference type="Gene3D" id="1.25.40.20">
    <property type="entry name" value="Ankyrin repeat-containing domain"/>
    <property type="match status" value="1"/>
</dbReference>
<dbReference type="Proteomes" id="UP000654913">
    <property type="component" value="Chromosome 2"/>
</dbReference>
<organism evidence="2 3">
    <name type="scientific">Aspergillus puulaauensis</name>
    <dbReference type="NCBI Taxonomy" id="1220207"/>
    <lineage>
        <taxon>Eukaryota</taxon>
        <taxon>Fungi</taxon>
        <taxon>Dikarya</taxon>
        <taxon>Ascomycota</taxon>
        <taxon>Pezizomycotina</taxon>
        <taxon>Eurotiomycetes</taxon>
        <taxon>Eurotiomycetidae</taxon>
        <taxon>Eurotiales</taxon>
        <taxon>Aspergillaceae</taxon>
        <taxon>Aspergillus</taxon>
    </lineage>
</organism>
<evidence type="ECO:0000256" key="1">
    <source>
        <dbReference type="PROSITE-ProRule" id="PRU00023"/>
    </source>
</evidence>